<dbReference type="SMART" id="SM00343">
    <property type="entry name" value="ZnF_C2HC"/>
    <property type="match status" value="1"/>
</dbReference>
<dbReference type="SMART" id="SM00360">
    <property type="entry name" value="RRM"/>
    <property type="match status" value="1"/>
</dbReference>
<feature type="compositionally biased region" description="Basic and acidic residues" evidence="10">
    <location>
        <begin position="414"/>
        <end position="590"/>
    </location>
</feature>
<dbReference type="Pfam" id="PF00160">
    <property type="entry name" value="Pro_isomerase"/>
    <property type="match status" value="1"/>
</dbReference>
<dbReference type="EMBL" id="DF236962">
    <property type="protein sequence ID" value="GAQ78464.1"/>
    <property type="molecule type" value="Genomic_DNA"/>
</dbReference>
<dbReference type="FunFam" id="3.30.70.330:FF:000455">
    <property type="entry name" value="Peptidyl-prolyl cis-trans isomerase"/>
    <property type="match status" value="1"/>
</dbReference>
<proteinExistence type="inferred from homology"/>
<dbReference type="PROSITE" id="PS50158">
    <property type="entry name" value="ZF_CCHC"/>
    <property type="match status" value="1"/>
</dbReference>
<evidence type="ECO:0000259" key="13">
    <source>
        <dbReference type="PROSITE" id="PS50158"/>
    </source>
</evidence>
<comment type="similarity">
    <text evidence="9">Belongs to the cyclophilin-type PPIase family. PPIL4 subfamily.</text>
</comment>
<comment type="function">
    <text evidence="9">PPIases accelerate the folding of proteins. It catalyzes the cis-trans isomerization of proline imidic peptide bonds in oligopeptides.</text>
</comment>
<evidence type="ECO:0000256" key="5">
    <source>
        <dbReference type="ARBA" id="ARBA00023235"/>
    </source>
</evidence>
<keyword evidence="7" id="KW-0862">Zinc</keyword>
<evidence type="ECO:0000256" key="4">
    <source>
        <dbReference type="ARBA" id="ARBA00023110"/>
    </source>
</evidence>
<dbReference type="PROSITE" id="PS50072">
    <property type="entry name" value="CSA_PPIASE_2"/>
    <property type="match status" value="1"/>
</dbReference>
<evidence type="ECO:0000256" key="2">
    <source>
        <dbReference type="ARBA" id="ARBA00004123"/>
    </source>
</evidence>
<accession>A0A1Y1HIX6</accession>
<dbReference type="Gene3D" id="3.30.70.330">
    <property type="match status" value="1"/>
</dbReference>
<evidence type="ECO:0000256" key="10">
    <source>
        <dbReference type="SAM" id="MobiDB-lite"/>
    </source>
</evidence>
<dbReference type="FunFam" id="2.40.100.10:FF:000015">
    <property type="entry name" value="Peptidyl-prolyl cis-trans isomerase"/>
    <property type="match status" value="1"/>
</dbReference>
<reference evidence="14 15" key="1">
    <citation type="journal article" date="2014" name="Nat. Commun.">
        <title>Klebsormidium flaccidum genome reveals primary factors for plant terrestrial adaptation.</title>
        <authorList>
            <person name="Hori K."/>
            <person name="Maruyama F."/>
            <person name="Fujisawa T."/>
            <person name="Togashi T."/>
            <person name="Yamamoto N."/>
            <person name="Seo M."/>
            <person name="Sato S."/>
            <person name="Yamada T."/>
            <person name="Mori H."/>
            <person name="Tajima N."/>
            <person name="Moriyama T."/>
            <person name="Ikeuchi M."/>
            <person name="Watanabe M."/>
            <person name="Wada H."/>
            <person name="Kobayashi K."/>
            <person name="Saito M."/>
            <person name="Masuda T."/>
            <person name="Sasaki-Sekimoto Y."/>
            <person name="Mashiguchi K."/>
            <person name="Awai K."/>
            <person name="Shimojima M."/>
            <person name="Masuda S."/>
            <person name="Iwai M."/>
            <person name="Nobusawa T."/>
            <person name="Narise T."/>
            <person name="Kondo S."/>
            <person name="Saito H."/>
            <person name="Sato R."/>
            <person name="Murakawa M."/>
            <person name="Ihara Y."/>
            <person name="Oshima-Yamada Y."/>
            <person name="Ohtaka K."/>
            <person name="Satoh M."/>
            <person name="Sonobe K."/>
            <person name="Ishii M."/>
            <person name="Ohtani R."/>
            <person name="Kanamori-Sato M."/>
            <person name="Honoki R."/>
            <person name="Miyazaki D."/>
            <person name="Mochizuki H."/>
            <person name="Umetsu J."/>
            <person name="Higashi K."/>
            <person name="Shibata D."/>
            <person name="Kamiya Y."/>
            <person name="Sato N."/>
            <person name="Nakamura Y."/>
            <person name="Tabata S."/>
            <person name="Ida S."/>
            <person name="Kurokawa K."/>
            <person name="Ohta H."/>
        </authorList>
    </citation>
    <scope>NUCLEOTIDE SEQUENCE [LARGE SCALE GENOMIC DNA]</scope>
    <source>
        <strain evidence="14 15">NIES-2285</strain>
    </source>
</reference>
<evidence type="ECO:0000256" key="8">
    <source>
        <dbReference type="PROSITE-ProRule" id="PRU00176"/>
    </source>
</evidence>
<dbReference type="GO" id="GO:0003755">
    <property type="term" value="F:peptidyl-prolyl cis-trans isomerase activity"/>
    <property type="evidence" value="ECO:0007669"/>
    <property type="project" value="UniProtKB-UniRule"/>
</dbReference>
<dbReference type="Pfam" id="PF00098">
    <property type="entry name" value="zf-CCHC"/>
    <property type="match status" value="1"/>
</dbReference>
<evidence type="ECO:0000256" key="9">
    <source>
        <dbReference type="RuleBase" id="RU365081"/>
    </source>
</evidence>
<dbReference type="InterPro" id="IPR036875">
    <property type="entry name" value="Znf_CCHC_sf"/>
</dbReference>
<dbReference type="InterPro" id="IPR029000">
    <property type="entry name" value="Cyclophilin-like_dom_sf"/>
</dbReference>
<dbReference type="OrthoDB" id="2083at2759"/>
<dbReference type="STRING" id="105231.A0A1Y1HIX6"/>
<evidence type="ECO:0000313" key="14">
    <source>
        <dbReference type="EMBL" id="GAQ78464.1"/>
    </source>
</evidence>
<feature type="region of interest" description="Disordered" evidence="10">
    <location>
        <begin position="364"/>
        <end position="590"/>
    </location>
</feature>
<dbReference type="GO" id="GO:0008270">
    <property type="term" value="F:zinc ion binding"/>
    <property type="evidence" value="ECO:0007669"/>
    <property type="project" value="UniProtKB-KW"/>
</dbReference>
<comment type="catalytic activity">
    <reaction evidence="1 9">
        <text>[protein]-peptidylproline (omega=180) = [protein]-peptidylproline (omega=0)</text>
        <dbReference type="Rhea" id="RHEA:16237"/>
        <dbReference type="Rhea" id="RHEA-COMP:10747"/>
        <dbReference type="Rhea" id="RHEA-COMP:10748"/>
        <dbReference type="ChEBI" id="CHEBI:83833"/>
        <dbReference type="ChEBI" id="CHEBI:83834"/>
        <dbReference type="EC" id="5.2.1.8"/>
    </reaction>
</comment>
<organism evidence="14 15">
    <name type="scientific">Klebsormidium nitens</name>
    <name type="common">Green alga</name>
    <name type="synonym">Ulothrix nitens</name>
    <dbReference type="NCBI Taxonomy" id="105231"/>
    <lineage>
        <taxon>Eukaryota</taxon>
        <taxon>Viridiplantae</taxon>
        <taxon>Streptophyta</taxon>
        <taxon>Klebsormidiophyceae</taxon>
        <taxon>Klebsormidiales</taxon>
        <taxon>Klebsormidiaceae</taxon>
        <taxon>Klebsormidium</taxon>
    </lineage>
</organism>
<dbReference type="GO" id="GO:0005634">
    <property type="term" value="C:nucleus"/>
    <property type="evidence" value="ECO:0000318"/>
    <property type="project" value="GO_Central"/>
</dbReference>
<dbReference type="InterPro" id="IPR035538">
    <property type="entry name" value="Cyclophilin_PPIL4"/>
</dbReference>
<dbReference type="CDD" id="cd12235">
    <property type="entry name" value="RRM_PPIL4"/>
    <property type="match status" value="1"/>
</dbReference>
<dbReference type="SUPFAM" id="SSF54928">
    <property type="entry name" value="RNA-binding domain, RBD"/>
    <property type="match status" value="1"/>
</dbReference>
<keyword evidence="5 9" id="KW-0413">Isomerase</keyword>
<keyword evidence="15" id="KW-1185">Reference proteome</keyword>
<feature type="compositionally biased region" description="Basic and acidic residues" evidence="10">
    <location>
        <begin position="381"/>
        <end position="390"/>
    </location>
</feature>
<name>A0A1Y1HIX6_KLENI</name>
<keyword evidence="7" id="KW-0479">Metal-binding</keyword>
<keyword evidence="3 8" id="KW-0694">RNA-binding</keyword>
<dbReference type="Gene3D" id="2.40.100.10">
    <property type="entry name" value="Cyclophilin-like"/>
    <property type="match status" value="1"/>
</dbReference>
<dbReference type="Gene3D" id="4.10.60.10">
    <property type="entry name" value="Zinc finger, CCHC-type"/>
    <property type="match status" value="1"/>
</dbReference>
<dbReference type="OMA" id="DRDYSKH"/>
<dbReference type="Proteomes" id="UP000054558">
    <property type="component" value="Unassembled WGS sequence"/>
</dbReference>
<dbReference type="CDD" id="cd01921">
    <property type="entry name" value="cyclophilin_RRM"/>
    <property type="match status" value="1"/>
</dbReference>
<dbReference type="InterPro" id="IPR002130">
    <property type="entry name" value="Cyclophilin-type_PPIase_dom"/>
</dbReference>
<keyword evidence="7" id="KW-0863">Zinc-finger</keyword>
<evidence type="ECO:0000256" key="7">
    <source>
        <dbReference type="PROSITE-ProRule" id="PRU00047"/>
    </source>
</evidence>
<evidence type="ECO:0000259" key="12">
    <source>
        <dbReference type="PROSITE" id="PS50102"/>
    </source>
</evidence>
<dbReference type="AlphaFoldDB" id="A0A1Y1HIX6"/>
<evidence type="ECO:0000313" key="15">
    <source>
        <dbReference type="Proteomes" id="UP000054558"/>
    </source>
</evidence>
<sequence length="590" mass="68107">MAVMLETSLGELVVDLFTDDCPITTRNFLKLCKIKYYNNCLFHDVKKDFLAQTGDPTGTGKGGDSIYKFLYGDQARFFEDEIHPKLKHAKKGTVAMASGGENLNASQFYITLRDELDYLDEKHTVFGEVAEGFEALDRINETFVDESGRPYKNLRIKHTHVLDDPFEDPPGLEALIPDRSPDFVPDEGPDVRLEEDWVPMDETMDEEELHKTIREKEAHGRAVVLEMIGDLPEADVKPPENVLFICKLNPVTQEDDLEIIFSRFGKIVSADIIRDFKTGDSLCYGFIEFESKEACEAAYFKMDNVLIDDRRIHVDFSQSVGKLWNRYRKIGTKDSADAGGSSYAPGAARSKGCFNCGQEGHMAKDCPEPKGGGPNAPPRGPRVELKERGVRQIGGASGQYDMVFDDGAGQRSRPSYDKRRVEYEREGDRKRHREDAGEDVRRSRDEMREKGDWHRNDREARKGGESDRRKGDHLDRHFRDDRTGREEGRGREEKNGDTKERGRGRHEAEVGDRRQREKSHERGHKDGGRSKEHRKEEREAEHHRRRDEGHRREEFGQRSREDRRDKDRREERGGESRRREDDERHRRQGR</sequence>
<dbReference type="SUPFAM" id="SSF57756">
    <property type="entry name" value="Retrovirus zinc finger-like domains"/>
    <property type="match status" value="1"/>
</dbReference>
<dbReference type="EC" id="5.2.1.8" evidence="9"/>
<evidence type="ECO:0000259" key="11">
    <source>
        <dbReference type="PROSITE" id="PS50072"/>
    </source>
</evidence>
<feature type="domain" description="PPIase cyclophilin-type" evidence="11">
    <location>
        <begin position="1"/>
        <end position="161"/>
    </location>
</feature>
<feature type="domain" description="RRM" evidence="12">
    <location>
        <begin position="241"/>
        <end position="319"/>
    </location>
</feature>
<dbReference type="PANTHER" id="PTHR45843">
    <property type="entry name" value="PEPTIDYL-PROLYL CIS-TRANS ISOMERASE-LIKE 4"/>
    <property type="match status" value="1"/>
</dbReference>
<gene>
    <name evidence="14" type="ORF">KFL_000130470</name>
</gene>
<dbReference type="InterPro" id="IPR001878">
    <property type="entry name" value="Znf_CCHC"/>
</dbReference>
<feature type="domain" description="CCHC-type" evidence="13">
    <location>
        <begin position="353"/>
        <end position="368"/>
    </location>
</feature>
<dbReference type="PRINTS" id="PR00153">
    <property type="entry name" value="CSAPPISMRASE"/>
</dbReference>
<evidence type="ECO:0000256" key="6">
    <source>
        <dbReference type="ARBA" id="ARBA00023242"/>
    </source>
</evidence>
<keyword evidence="4 9" id="KW-0697">Rotamase</keyword>
<dbReference type="InterPro" id="IPR035542">
    <property type="entry name" value="CRIP"/>
</dbReference>
<dbReference type="PROSITE" id="PS50102">
    <property type="entry name" value="RRM"/>
    <property type="match status" value="1"/>
</dbReference>
<comment type="subcellular location">
    <subcellularLocation>
        <location evidence="2 9">Nucleus</location>
    </subcellularLocation>
</comment>
<protein>
    <recommendedName>
        <fullName evidence="9">Peptidyl-prolyl cis-trans isomerase</fullName>
        <shortName evidence="9">PPIase</shortName>
        <ecNumber evidence="9">5.2.1.8</ecNumber>
    </recommendedName>
</protein>
<dbReference type="GO" id="GO:0003723">
    <property type="term" value="F:RNA binding"/>
    <property type="evidence" value="ECO:0007669"/>
    <property type="project" value="UniProtKB-UniRule"/>
</dbReference>
<dbReference type="InterPro" id="IPR012677">
    <property type="entry name" value="Nucleotide-bd_a/b_plait_sf"/>
</dbReference>
<dbReference type="SUPFAM" id="SSF50891">
    <property type="entry name" value="Cyclophilin-like"/>
    <property type="match status" value="1"/>
</dbReference>
<dbReference type="PANTHER" id="PTHR45843:SF1">
    <property type="entry name" value="PEPTIDYL-PROLYL CIS-TRANS ISOMERASE-LIKE 4"/>
    <property type="match status" value="1"/>
</dbReference>
<evidence type="ECO:0000256" key="3">
    <source>
        <dbReference type="ARBA" id="ARBA00022884"/>
    </source>
</evidence>
<keyword evidence="6 9" id="KW-0539">Nucleus</keyword>
<dbReference type="InterPro" id="IPR000504">
    <property type="entry name" value="RRM_dom"/>
</dbReference>
<evidence type="ECO:0000256" key="1">
    <source>
        <dbReference type="ARBA" id="ARBA00000971"/>
    </source>
</evidence>
<dbReference type="InterPro" id="IPR035979">
    <property type="entry name" value="RBD_domain_sf"/>
</dbReference>
<dbReference type="Pfam" id="PF00076">
    <property type="entry name" value="RRM_1"/>
    <property type="match status" value="1"/>
</dbReference>